<proteinExistence type="inferred from homology"/>
<dbReference type="GO" id="GO:0061723">
    <property type="term" value="P:glycophagy"/>
    <property type="evidence" value="ECO:0000318"/>
    <property type="project" value="GO_Central"/>
</dbReference>
<dbReference type="OMA" id="IEFLRCQ"/>
<dbReference type="Gramene" id="TraesROB_scaffold_047353_01G000300.1">
    <property type="protein sequence ID" value="TraesROB_scaffold_047353_01G000300.1"/>
    <property type="gene ID" value="TraesROB_scaffold_047353_01G000300"/>
</dbReference>
<organism evidence="5">
    <name type="scientific">Triticum aestivum</name>
    <name type="common">Wheat</name>
    <dbReference type="NCBI Taxonomy" id="4565"/>
    <lineage>
        <taxon>Eukaryota</taxon>
        <taxon>Viridiplantae</taxon>
        <taxon>Streptophyta</taxon>
        <taxon>Embryophyta</taxon>
        <taxon>Tracheophyta</taxon>
        <taxon>Spermatophyta</taxon>
        <taxon>Magnoliopsida</taxon>
        <taxon>Liliopsida</taxon>
        <taxon>Poales</taxon>
        <taxon>Poaceae</taxon>
        <taxon>BOP clade</taxon>
        <taxon>Pooideae</taxon>
        <taxon>Triticodae</taxon>
        <taxon>Triticeae</taxon>
        <taxon>Triticinae</taxon>
        <taxon>Triticum</taxon>
    </lineage>
</organism>
<evidence type="ECO:0000256" key="1">
    <source>
        <dbReference type="ARBA" id="ARBA00022499"/>
    </source>
</evidence>
<dbReference type="OrthoDB" id="10003551at2759"/>
<dbReference type="SMR" id="A0A3B6SAJ5"/>
<dbReference type="EnsemblPlants" id="TraesCS7B02G070300.1">
    <property type="protein sequence ID" value="TraesCS7B02G070300.1"/>
    <property type="gene ID" value="TraesCS7B02G070300"/>
</dbReference>
<dbReference type="GO" id="GO:0000422">
    <property type="term" value="P:autophagy of mitochondrion"/>
    <property type="evidence" value="ECO:0000318"/>
    <property type="project" value="GO_Central"/>
</dbReference>
<dbReference type="Pfam" id="PF04110">
    <property type="entry name" value="APG12"/>
    <property type="match status" value="1"/>
</dbReference>
<dbReference type="Gramene" id="TraesCS7B03G0191600.1">
    <property type="protein sequence ID" value="TraesCS7B03G0191600.1.CDS"/>
    <property type="gene ID" value="TraesCS7B03G0191600"/>
</dbReference>
<evidence type="ECO:0000313" key="5">
    <source>
        <dbReference type="EnsemblPlants" id="TraesCS7B02G070300.1"/>
    </source>
</evidence>
<comment type="subunit">
    <text evidence="4">Forms a conjugate with ATG5.</text>
</comment>
<dbReference type="GO" id="GO:0031386">
    <property type="term" value="F:protein tag activity"/>
    <property type="evidence" value="ECO:0000318"/>
    <property type="project" value="GO_Central"/>
</dbReference>
<dbReference type="Gramene" id="TraesCAD_scaffold_036233_01G000100.1">
    <property type="protein sequence ID" value="TraesCAD_scaffold_036233_01G000100.1"/>
    <property type="gene ID" value="TraesCAD_scaffold_036233_01G000100"/>
</dbReference>
<dbReference type="InterPro" id="IPR029071">
    <property type="entry name" value="Ubiquitin-like_domsf"/>
</dbReference>
<dbReference type="PANTHER" id="PTHR13385:SF3">
    <property type="entry name" value="UBIQUITIN-LIKE PROTEIN ATG12"/>
    <property type="match status" value="1"/>
</dbReference>
<dbReference type="Gene3D" id="3.10.20.90">
    <property type="entry name" value="Phosphatidylinositol 3-kinase Catalytic Subunit, Chain A, domain 1"/>
    <property type="match status" value="1"/>
</dbReference>
<keyword evidence="1 4" id="KW-1017">Isopeptide bond</keyword>
<dbReference type="GO" id="GO:0034045">
    <property type="term" value="C:phagophore assembly site membrane"/>
    <property type="evidence" value="ECO:0000318"/>
    <property type="project" value="GO_Central"/>
</dbReference>
<reference evidence="5" key="1">
    <citation type="submission" date="2018-08" db="EMBL/GenBank/DDBJ databases">
        <authorList>
            <person name="Rossello M."/>
        </authorList>
    </citation>
    <scope>NUCLEOTIDE SEQUENCE [LARGE SCALE GENOMIC DNA]</scope>
    <source>
        <strain evidence="5">cv. Chinese Spring</strain>
    </source>
</reference>
<accession>A0A3B6SAJ5</accession>
<comment type="function">
    <text evidence="4">Ubiquitin-like protein involved in cytoplasm to vacuole transport (Cvt) and autophagic vesicle formation.</text>
</comment>
<reference evidence="5" key="2">
    <citation type="submission" date="2018-10" db="UniProtKB">
        <authorList>
            <consortium name="EnsemblPlants"/>
        </authorList>
    </citation>
    <scope>IDENTIFICATION</scope>
</reference>
<dbReference type="GO" id="GO:0097352">
    <property type="term" value="P:autophagosome maturation"/>
    <property type="evidence" value="ECO:0000318"/>
    <property type="project" value="GO_Central"/>
</dbReference>
<dbReference type="Gramene" id="TraesRN7B0100181400.1">
    <property type="protein sequence ID" value="TraesRN7B0100181400.1"/>
    <property type="gene ID" value="TraesRN7B0100181400"/>
</dbReference>
<dbReference type="GO" id="GO:0000421">
    <property type="term" value="C:autophagosome membrane"/>
    <property type="evidence" value="ECO:0000318"/>
    <property type="project" value="GO_Central"/>
</dbReference>
<evidence type="ECO:0000313" key="6">
    <source>
        <dbReference type="Proteomes" id="UP000019116"/>
    </source>
</evidence>
<dbReference type="Gramene" id="TraesCLE_scaffold_041484_01G000300.1">
    <property type="protein sequence ID" value="TraesCLE_scaffold_041484_01G000300.1"/>
    <property type="gene ID" value="TraesCLE_scaffold_041484_01G000300"/>
</dbReference>
<keyword evidence="3 4" id="KW-0072">Autophagy</keyword>
<keyword evidence="6" id="KW-1185">Reference proteome</keyword>
<dbReference type="Proteomes" id="UP000019116">
    <property type="component" value="Chromosome 7B"/>
</dbReference>
<dbReference type="AlphaFoldDB" id="A0A3B6SAJ5"/>
<protein>
    <recommendedName>
        <fullName evidence="4">Ubiquitin-like protein ATG12</fullName>
    </recommendedName>
</protein>
<dbReference type="GO" id="GO:0034274">
    <property type="term" value="C:Atg12-Atg5-Atg16 complex"/>
    <property type="evidence" value="ECO:0000318"/>
    <property type="project" value="GO_Central"/>
</dbReference>
<evidence type="ECO:0000256" key="2">
    <source>
        <dbReference type="ARBA" id="ARBA00022786"/>
    </source>
</evidence>
<evidence type="ECO:0000256" key="3">
    <source>
        <dbReference type="ARBA" id="ARBA00023006"/>
    </source>
</evidence>
<dbReference type="GO" id="GO:0034727">
    <property type="term" value="P:piecemeal microautophagy of the nucleus"/>
    <property type="evidence" value="ECO:0000318"/>
    <property type="project" value="GO_Central"/>
</dbReference>
<sequence>MAADANHRKVVVNFQSVANAPKLRQSKFKVRALFSRRCLPHATSKLRNTPQIGGNEKFARVIEFLRCQIHQDTVFLYVNSAFSPNPDELISDLYNVRSNTLTTFICPLQS</sequence>
<name>A0A3B6SAJ5_WHEAT</name>
<dbReference type="GO" id="GO:0000045">
    <property type="term" value="P:autophagosome assembly"/>
    <property type="evidence" value="ECO:0000318"/>
    <property type="project" value="GO_Central"/>
</dbReference>
<dbReference type="STRING" id="4565.A0A3B6SAJ5"/>
<dbReference type="PANTHER" id="PTHR13385">
    <property type="entry name" value="AUTOPHAGY PROTEIN 12"/>
    <property type="match status" value="1"/>
</dbReference>
<keyword evidence="2 4" id="KW-0833">Ubl conjugation pathway</keyword>
<dbReference type="InterPro" id="IPR007242">
    <property type="entry name" value="Atg12"/>
</dbReference>
<dbReference type="SUPFAM" id="SSF54236">
    <property type="entry name" value="Ubiquitin-like"/>
    <property type="match status" value="1"/>
</dbReference>
<comment type="similarity">
    <text evidence="4">Belongs to the ATG12 family.</text>
</comment>
<dbReference type="Gramene" id="TraesCS7B02G070300.1">
    <property type="protein sequence ID" value="TraesCS7B02G070300.1"/>
    <property type="gene ID" value="TraesCS7B02G070300"/>
</dbReference>
<dbReference type="Gramene" id="TraesWEE_scaffold_057168_01G000100.1">
    <property type="protein sequence ID" value="TraesWEE_scaffold_057168_01G000100.1"/>
    <property type="gene ID" value="TraesWEE_scaffold_057168_01G000100"/>
</dbReference>
<evidence type="ECO:0000256" key="4">
    <source>
        <dbReference type="RuleBase" id="RU361201"/>
    </source>
</evidence>